<feature type="domain" description="Protein kinase" evidence="3">
    <location>
        <begin position="407"/>
        <end position="503"/>
    </location>
</feature>
<feature type="compositionally biased region" description="Polar residues" evidence="2">
    <location>
        <begin position="266"/>
        <end position="279"/>
    </location>
</feature>
<name>A0A4P9WFH3_9FUNG</name>
<keyword evidence="1" id="KW-0067">ATP-binding</keyword>
<dbReference type="Pfam" id="PF00069">
    <property type="entry name" value="Pkinase"/>
    <property type="match status" value="1"/>
</dbReference>
<dbReference type="SUPFAM" id="SSF56112">
    <property type="entry name" value="Protein kinase-like (PK-like)"/>
    <property type="match status" value="1"/>
</dbReference>
<evidence type="ECO:0000313" key="5">
    <source>
        <dbReference type="Proteomes" id="UP000269721"/>
    </source>
</evidence>
<evidence type="ECO:0000259" key="3">
    <source>
        <dbReference type="PROSITE" id="PS50011"/>
    </source>
</evidence>
<feature type="compositionally biased region" description="Acidic residues" evidence="2">
    <location>
        <begin position="300"/>
        <end position="310"/>
    </location>
</feature>
<reference evidence="5" key="1">
    <citation type="journal article" date="2018" name="Nat. Microbiol.">
        <title>Leveraging single-cell genomics to expand the fungal tree of life.</title>
        <authorList>
            <person name="Ahrendt S.R."/>
            <person name="Quandt C.A."/>
            <person name="Ciobanu D."/>
            <person name="Clum A."/>
            <person name="Salamov A."/>
            <person name="Andreopoulos B."/>
            <person name="Cheng J.F."/>
            <person name="Woyke T."/>
            <person name="Pelin A."/>
            <person name="Henrissat B."/>
            <person name="Reynolds N.K."/>
            <person name="Benny G.L."/>
            <person name="Smith M.E."/>
            <person name="James T.Y."/>
            <person name="Grigoriev I.V."/>
        </authorList>
    </citation>
    <scope>NUCLEOTIDE SEQUENCE [LARGE SCALE GENOMIC DNA]</scope>
</reference>
<evidence type="ECO:0000313" key="4">
    <source>
        <dbReference type="EMBL" id="RKO89770.1"/>
    </source>
</evidence>
<dbReference type="EMBL" id="KZ995897">
    <property type="protein sequence ID" value="RKO89770.1"/>
    <property type="molecule type" value="Genomic_DNA"/>
</dbReference>
<dbReference type="AlphaFoldDB" id="A0A4P9WFH3"/>
<organism evidence="4 5">
    <name type="scientific">Blyttiomyces helicus</name>
    <dbReference type="NCBI Taxonomy" id="388810"/>
    <lineage>
        <taxon>Eukaryota</taxon>
        <taxon>Fungi</taxon>
        <taxon>Fungi incertae sedis</taxon>
        <taxon>Chytridiomycota</taxon>
        <taxon>Chytridiomycota incertae sedis</taxon>
        <taxon>Chytridiomycetes</taxon>
        <taxon>Chytridiomycetes incertae sedis</taxon>
        <taxon>Blyttiomyces</taxon>
    </lineage>
</organism>
<feature type="region of interest" description="Disordered" evidence="2">
    <location>
        <begin position="300"/>
        <end position="322"/>
    </location>
</feature>
<dbReference type="PROSITE" id="PS00107">
    <property type="entry name" value="PROTEIN_KINASE_ATP"/>
    <property type="match status" value="1"/>
</dbReference>
<evidence type="ECO:0000256" key="1">
    <source>
        <dbReference type="PROSITE-ProRule" id="PRU10141"/>
    </source>
</evidence>
<keyword evidence="1" id="KW-0547">Nucleotide-binding</keyword>
<dbReference type="GO" id="GO:0005524">
    <property type="term" value="F:ATP binding"/>
    <property type="evidence" value="ECO:0007669"/>
    <property type="project" value="UniProtKB-UniRule"/>
</dbReference>
<feature type="region of interest" description="Disordered" evidence="2">
    <location>
        <begin position="1"/>
        <end position="120"/>
    </location>
</feature>
<feature type="region of interest" description="Disordered" evidence="2">
    <location>
        <begin position="259"/>
        <end position="283"/>
    </location>
</feature>
<dbReference type="Gene3D" id="3.30.200.20">
    <property type="entry name" value="Phosphorylase Kinase, domain 1"/>
    <property type="match status" value="1"/>
</dbReference>
<gene>
    <name evidence="4" type="ORF">BDK51DRAFT_28123</name>
</gene>
<feature type="compositionally biased region" description="Polar residues" evidence="2">
    <location>
        <begin position="24"/>
        <end position="45"/>
    </location>
</feature>
<feature type="compositionally biased region" description="Basic and acidic residues" evidence="2">
    <location>
        <begin position="52"/>
        <end position="62"/>
    </location>
</feature>
<feature type="region of interest" description="Disordered" evidence="2">
    <location>
        <begin position="336"/>
        <end position="359"/>
    </location>
</feature>
<feature type="binding site" evidence="1">
    <location>
        <position position="445"/>
    </location>
    <ligand>
        <name>ATP</name>
        <dbReference type="ChEBI" id="CHEBI:30616"/>
    </ligand>
</feature>
<dbReference type="PROSITE" id="PS50011">
    <property type="entry name" value="PROTEIN_KINASE_DOM"/>
    <property type="match status" value="1"/>
</dbReference>
<dbReference type="InterPro" id="IPR000719">
    <property type="entry name" value="Prot_kinase_dom"/>
</dbReference>
<keyword evidence="5" id="KW-1185">Reference proteome</keyword>
<dbReference type="InterPro" id="IPR017441">
    <property type="entry name" value="Protein_kinase_ATP_BS"/>
</dbReference>
<feature type="non-terminal residue" evidence="4">
    <location>
        <position position="503"/>
    </location>
</feature>
<sequence length="503" mass="53099">MKTPPRKGLRLSIPGSSLADDINNLKSPRSGSQYQSPISPLQQRMHSLPEVFEQRKDLDPEKASTSCPPPKSIVPQDSSEVVDPGSLTSLLSNAGGGSTGALRDCAPSSGNAPPSKSARRATFQGRTALITAAHRRLSALDVNASCSSGVSAASGGSTSISASSSVIVPAMSPPGGSMTSGSVHNSMFASTVGFVDDDPGIEKPTILVHPRKSVVTRSNASLRDLSMSSRSGSMALPGMGSMSLHTTGSTRNLMGGPAPRAGAQGSGQVNRVNSGSVAATSEKDVSVMEAERISAVRFADDDDDDDDEDWAGGAGHDSMGNRLPRAMVEVGPALRIGPDSNLASTTAGGRPISTVGPMDETYRNNPEYYEYLINSQRHASSNFITRLDSTEVVWQADETRARFIGPYLKGDQIGKGSFGKVKEGICSETLQRVALKIIAKKRIRKVHDGMNSVLRLKHTNIVTLIDVFCKVEDDAGNVGVFNWFASIEDEPIAWQLEGGSEVE</sequence>
<dbReference type="Proteomes" id="UP000269721">
    <property type="component" value="Unassembled WGS sequence"/>
</dbReference>
<protein>
    <recommendedName>
        <fullName evidence="3">Protein kinase domain-containing protein</fullName>
    </recommendedName>
</protein>
<dbReference type="OrthoDB" id="68483at2759"/>
<proteinExistence type="predicted"/>
<accession>A0A4P9WFH3</accession>
<dbReference type="InterPro" id="IPR011009">
    <property type="entry name" value="Kinase-like_dom_sf"/>
</dbReference>
<evidence type="ECO:0000256" key="2">
    <source>
        <dbReference type="SAM" id="MobiDB-lite"/>
    </source>
</evidence>
<dbReference type="GO" id="GO:0004672">
    <property type="term" value="F:protein kinase activity"/>
    <property type="evidence" value="ECO:0007669"/>
    <property type="project" value="InterPro"/>
</dbReference>